<dbReference type="AlphaFoldDB" id="A0A8T1X6C7"/>
<dbReference type="Proteomes" id="UP000693981">
    <property type="component" value="Unassembled WGS sequence"/>
</dbReference>
<organism evidence="2 3">
    <name type="scientific">Phytophthora boehmeriae</name>
    <dbReference type="NCBI Taxonomy" id="109152"/>
    <lineage>
        <taxon>Eukaryota</taxon>
        <taxon>Sar</taxon>
        <taxon>Stramenopiles</taxon>
        <taxon>Oomycota</taxon>
        <taxon>Peronosporomycetes</taxon>
        <taxon>Peronosporales</taxon>
        <taxon>Peronosporaceae</taxon>
        <taxon>Phytophthora</taxon>
    </lineage>
</organism>
<keyword evidence="3" id="KW-1185">Reference proteome</keyword>
<comment type="caution">
    <text evidence="2">The sequence shown here is derived from an EMBL/GenBank/DDBJ whole genome shotgun (WGS) entry which is preliminary data.</text>
</comment>
<dbReference type="EMBL" id="JAGDFL010000054">
    <property type="protein sequence ID" value="KAG7399429.1"/>
    <property type="molecule type" value="Genomic_DNA"/>
</dbReference>
<proteinExistence type="predicted"/>
<protein>
    <recommendedName>
        <fullName evidence="1">BTB domain-containing protein</fullName>
    </recommendedName>
</protein>
<evidence type="ECO:0000313" key="2">
    <source>
        <dbReference type="EMBL" id="KAG7399429.1"/>
    </source>
</evidence>
<feature type="domain" description="BTB" evidence="1">
    <location>
        <begin position="186"/>
        <end position="262"/>
    </location>
</feature>
<sequence>MNAPAAIKRKQPAAVNPNPIRKLRKSCSLPTCTRPPGTCMHCTCDGRCGRHPAGLCGGRREGSGRGCKKEGCTKDDKCLHSNRATCCHCRNLVSSSGRAAKRPRVSAAARHHHQNQSQVLPLPTPAAFNTTIRMAKPPTTSKLQTVSEVSEDLLEAELHAFLRDANLGGDLSLSEYTQWASRRDVCNLVVLVCGTQFNLHKHPMLLESHKLHRMARETLETAASSSCGGAVPVLELSAFPGGADMFEKLAIYCYTGEISFSLANLAVMHCAIEFLEMGEDVKQSAKRFLDQQMNRTSDGLNCLLQVVNAADTLTQAQPELFQSACDSLVANCMDALVERGSTVDADTMLQFFTLPSQRFTELTQRLLTSKVLPSSSPRSGSDIATELCVQAKLAQLHRDSNRSPSPSHRIKAQQCVQLLRGEAPDSPKMEKIKMKEELLDLELLLSADNSDKLLLKLMDEDLSACSVTSATSALVDASISFGSDSFRFDTHTLPETFVV</sequence>
<reference evidence="2" key="1">
    <citation type="submission" date="2021-02" db="EMBL/GenBank/DDBJ databases">
        <authorList>
            <person name="Palmer J.M."/>
        </authorList>
    </citation>
    <scope>NUCLEOTIDE SEQUENCE</scope>
    <source>
        <strain evidence="2">SCRP23</strain>
    </source>
</reference>
<gene>
    <name evidence="2" type="ORF">PHYBOEH_008943</name>
</gene>
<accession>A0A8T1X6C7</accession>
<evidence type="ECO:0000259" key="1">
    <source>
        <dbReference type="PROSITE" id="PS50097"/>
    </source>
</evidence>
<name>A0A8T1X6C7_9STRA</name>
<evidence type="ECO:0000313" key="3">
    <source>
        <dbReference type="Proteomes" id="UP000693981"/>
    </source>
</evidence>
<dbReference type="OrthoDB" id="624345at2759"/>
<dbReference type="InterPro" id="IPR043454">
    <property type="entry name" value="NPH3/RPT2-like"/>
</dbReference>
<dbReference type="PANTHER" id="PTHR32370">
    <property type="entry name" value="OS12G0117600 PROTEIN"/>
    <property type="match status" value="1"/>
</dbReference>
<dbReference type="PROSITE" id="PS50097">
    <property type="entry name" value="BTB"/>
    <property type="match status" value="1"/>
</dbReference>
<dbReference type="InterPro" id="IPR000210">
    <property type="entry name" value="BTB/POZ_dom"/>
</dbReference>